<dbReference type="EMBL" id="JANIAN010000142">
    <property type="protein sequence ID" value="MDD2110178.1"/>
    <property type="molecule type" value="Genomic_DNA"/>
</dbReference>
<accession>A0A9X4D5C2</accession>
<feature type="non-terminal residue" evidence="1">
    <location>
        <position position="92"/>
    </location>
</feature>
<dbReference type="Gene3D" id="3.40.50.1220">
    <property type="entry name" value="TPP-binding domain"/>
    <property type="match status" value="1"/>
</dbReference>
<reference evidence="1" key="1">
    <citation type="submission" date="2022-07" db="EMBL/GenBank/DDBJ databases">
        <title>Multi-strain Analysis of Pseudomonas putida Reveals Metabolic and Genetic Diversity.</title>
        <authorList>
            <person name="Monk J.M."/>
        </authorList>
    </citation>
    <scope>NUCLEOTIDE SEQUENCE</scope>
    <source>
        <strain evidence="1">17514</strain>
    </source>
</reference>
<sequence length="92" mass="10439">VIEKPPFFMVRGGTEVIHINFRSAEVDAVYFPQVEVIGDIANAVWQISEALTDTTHWDFTRLMAIREANEAQIAEGADDNRFPVYPQRMVAD</sequence>
<feature type="non-terminal residue" evidence="1">
    <location>
        <position position="1"/>
    </location>
</feature>
<organism evidence="1 2">
    <name type="scientific">Pseudomonas asiatica</name>
    <dbReference type="NCBI Taxonomy" id="2219225"/>
    <lineage>
        <taxon>Bacteria</taxon>
        <taxon>Pseudomonadati</taxon>
        <taxon>Pseudomonadota</taxon>
        <taxon>Gammaproteobacteria</taxon>
        <taxon>Pseudomonadales</taxon>
        <taxon>Pseudomonadaceae</taxon>
        <taxon>Pseudomonas</taxon>
    </lineage>
</organism>
<dbReference type="SUPFAM" id="SSF52467">
    <property type="entry name" value="DHS-like NAD/FAD-binding domain"/>
    <property type="match status" value="1"/>
</dbReference>
<evidence type="ECO:0000313" key="1">
    <source>
        <dbReference type="EMBL" id="MDD2110178.1"/>
    </source>
</evidence>
<proteinExistence type="predicted"/>
<evidence type="ECO:0000313" key="2">
    <source>
        <dbReference type="Proteomes" id="UP001150678"/>
    </source>
</evidence>
<dbReference type="InterPro" id="IPR029035">
    <property type="entry name" value="DHS-like_NAD/FAD-binding_dom"/>
</dbReference>
<dbReference type="Proteomes" id="UP001150678">
    <property type="component" value="Unassembled WGS sequence"/>
</dbReference>
<protein>
    <submittedName>
        <fullName evidence="1">Acetolactate synthase large subunit</fullName>
    </submittedName>
</protein>
<dbReference type="AlphaFoldDB" id="A0A9X4D5C2"/>
<name>A0A9X4D5C2_9PSED</name>
<gene>
    <name evidence="1" type="ORF">NP533_28785</name>
</gene>
<comment type="caution">
    <text evidence="1">The sequence shown here is derived from an EMBL/GenBank/DDBJ whole genome shotgun (WGS) entry which is preliminary data.</text>
</comment>